<feature type="compositionally biased region" description="Gly residues" evidence="21">
    <location>
        <begin position="697"/>
        <end position="706"/>
    </location>
</feature>
<dbReference type="GO" id="GO:0005876">
    <property type="term" value="C:spindle microtubule"/>
    <property type="evidence" value="ECO:0007669"/>
    <property type="project" value="TreeGrafter"/>
</dbReference>
<feature type="compositionally biased region" description="Polar residues" evidence="21">
    <location>
        <begin position="725"/>
        <end position="734"/>
    </location>
</feature>
<evidence type="ECO:0000259" key="22">
    <source>
        <dbReference type="SMART" id="SM01349"/>
    </source>
</evidence>
<feature type="compositionally biased region" description="Low complexity" evidence="21">
    <location>
        <begin position="674"/>
        <end position="696"/>
    </location>
</feature>
<dbReference type="GO" id="GO:0051301">
    <property type="term" value="P:cell division"/>
    <property type="evidence" value="ECO:0007669"/>
    <property type="project" value="UniProtKB-KW"/>
</dbReference>
<evidence type="ECO:0000256" key="17">
    <source>
        <dbReference type="ARBA" id="ARBA00055763"/>
    </source>
</evidence>
<dbReference type="GO" id="GO:0072686">
    <property type="term" value="C:mitotic spindle"/>
    <property type="evidence" value="ECO:0007669"/>
    <property type="project" value="TreeGrafter"/>
</dbReference>
<dbReference type="InterPro" id="IPR057546">
    <property type="entry name" value="HEAT_GCN1"/>
</dbReference>
<evidence type="ECO:0000313" key="23">
    <source>
        <dbReference type="EMBL" id="KAF6494253.1"/>
    </source>
</evidence>
<feature type="compositionally biased region" description="Low complexity" evidence="21">
    <location>
        <begin position="252"/>
        <end position="266"/>
    </location>
</feature>
<dbReference type="EMBL" id="JACASE010000002">
    <property type="protein sequence ID" value="KAF6494253.1"/>
    <property type="molecule type" value="Genomic_DNA"/>
</dbReference>
<keyword evidence="11" id="KW-0498">Mitosis</keyword>
<keyword evidence="8" id="KW-0132">Cell division</keyword>
<keyword evidence="9" id="KW-0493">Microtubule</keyword>
<keyword evidence="16" id="KW-0137">Centromere</keyword>
<evidence type="ECO:0000256" key="7">
    <source>
        <dbReference type="ARBA" id="ARBA00022490"/>
    </source>
</evidence>
<dbReference type="Pfam" id="PF23271">
    <property type="entry name" value="HEAT_GCN1"/>
    <property type="match status" value="1"/>
</dbReference>
<dbReference type="GO" id="GO:0000776">
    <property type="term" value="C:kinetochore"/>
    <property type="evidence" value="ECO:0007669"/>
    <property type="project" value="UniProtKB-KW"/>
</dbReference>
<gene>
    <name evidence="23" type="ORF">HJG63_002926</name>
</gene>
<dbReference type="Pfam" id="PF21040">
    <property type="entry name" value="CEP104-like_TOG"/>
    <property type="match status" value="1"/>
</dbReference>
<reference evidence="23 24" key="1">
    <citation type="journal article" date="2020" name="Nature">
        <title>Six reference-quality genomes reveal evolution of bat adaptations.</title>
        <authorList>
            <person name="Jebb D."/>
            <person name="Huang Z."/>
            <person name="Pippel M."/>
            <person name="Hughes G.M."/>
            <person name="Lavrichenko K."/>
            <person name="Devanna P."/>
            <person name="Winkler S."/>
            <person name="Jermiin L.S."/>
            <person name="Skirmuntt E.C."/>
            <person name="Katzourakis A."/>
            <person name="Burkitt-Gray L."/>
            <person name="Ray D.A."/>
            <person name="Sullivan K.A.M."/>
            <person name="Roscito J.G."/>
            <person name="Kirilenko B.M."/>
            <person name="Davalos L.M."/>
            <person name="Corthals A.P."/>
            <person name="Power M.L."/>
            <person name="Jones G."/>
            <person name="Ransome R.D."/>
            <person name="Dechmann D.K.N."/>
            <person name="Locatelli A.G."/>
            <person name="Puechmaille S.J."/>
            <person name="Fedrigo O."/>
            <person name="Jarvis E.D."/>
            <person name="Hiller M."/>
            <person name="Vernes S.C."/>
            <person name="Myers E.W."/>
            <person name="Teeling E.C."/>
        </authorList>
    </citation>
    <scope>NUCLEOTIDE SEQUENCE [LARGE SCALE GENOMIC DNA]</scope>
    <source>
        <strain evidence="23">MRouAeg1</strain>
        <tissue evidence="23">Muscle</tissue>
    </source>
</reference>
<dbReference type="GO" id="GO:0090307">
    <property type="term" value="P:mitotic spindle assembly"/>
    <property type="evidence" value="ECO:0007669"/>
    <property type="project" value="TreeGrafter"/>
</dbReference>
<comment type="subcellular location">
    <subcellularLocation>
        <location evidence="4">Chromosome</location>
        <location evidence="4">Centromere</location>
        <location evidence="4">Kinetochore</location>
    </subcellularLocation>
    <subcellularLocation>
        <location evidence="2">Cytoplasm</location>
        <location evidence="2">Cytoskeleton</location>
        <location evidence="2">Microtubule organizing center</location>
        <location evidence="2">Centrosome</location>
    </subcellularLocation>
    <subcellularLocation>
        <location evidence="1">Cytoplasm</location>
        <location evidence="1">Cytoskeleton</location>
        <location evidence="1">Spindle</location>
    </subcellularLocation>
    <subcellularLocation>
        <location evidence="3">Golgi apparatus</location>
        <location evidence="3">trans-Golgi network</location>
    </subcellularLocation>
</comment>
<evidence type="ECO:0000256" key="14">
    <source>
        <dbReference type="ARBA" id="ARBA00023212"/>
    </source>
</evidence>
<evidence type="ECO:0000256" key="11">
    <source>
        <dbReference type="ARBA" id="ARBA00022776"/>
    </source>
</evidence>
<feature type="compositionally biased region" description="Low complexity" evidence="21">
    <location>
        <begin position="1078"/>
        <end position="1087"/>
    </location>
</feature>
<dbReference type="Pfam" id="PF21041">
    <property type="entry name" value="XMAP215_CLASP_TOG"/>
    <property type="match status" value="1"/>
</dbReference>
<dbReference type="Gene3D" id="1.25.10.10">
    <property type="entry name" value="Leucine-rich Repeat Variant"/>
    <property type="match status" value="4"/>
</dbReference>
<evidence type="ECO:0000256" key="8">
    <source>
        <dbReference type="ARBA" id="ARBA00022618"/>
    </source>
</evidence>
<evidence type="ECO:0000256" key="13">
    <source>
        <dbReference type="ARBA" id="ARBA00023034"/>
    </source>
</evidence>
<feature type="region of interest" description="Disordered" evidence="21">
    <location>
        <begin position="543"/>
        <end position="602"/>
    </location>
</feature>
<dbReference type="Proteomes" id="UP000593571">
    <property type="component" value="Unassembled WGS sequence"/>
</dbReference>
<dbReference type="PROSITE" id="PS50077">
    <property type="entry name" value="HEAT_REPEAT"/>
    <property type="match status" value="1"/>
</dbReference>
<dbReference type="GO" id="GO:0043515">
    <property type="term" value="F:kinetochore binding"/>
    <property type="evidence" value="ECO:0007669"/>
    <property type="project" value="TreeGrafter"/>
</dbReference>
<organism evidence="23 24">
    <name type="scientific">Rousettus aegyptiacus</name>
    <name type="common">Egyptian fruit bat</name>
    <name type="synonym">Pteropus aegyptiacus</name>
    <dbReference type="NCBI Taxonomy" id="9407"/>
    <lineage>
        <taxon>Eukaryota</taxon>
        <taxon>Metazoa</taxon>
        <taxon>Chordata</taxon>
        <taxon>Craniata</taxon>
        <taxon>Vertebrata</taxon>
        <taxon>Euteleostomi</taxon>
        <taxon>Mammalia</taxon>
        <taxon>Eutheria</taxon>
        <taxon>Laurasiatheria</taxon>
        <taxon>Chiroptera</taxon>
        <taxon>Yinpterochiroptera</taxon>
        <taxon>Pteropodoidea</taxon>
        <taxon>Pteropodidae</taxon>
        <taxon>Rousettinae</taxon>
        <taxon>Rousettus</taxon>
    </lineage>
</organism>
<feature type="compositionally biased region" description="Low complexity" evidence="21">
    <location>
        <begin position="548"/>
        <end position="588"/>
    </location>
</feature>
<comment type="similarity">
    <text evidence="5">Belongs to the CLASP family.</text>
</comment>
<evidence type="ECO:0000256" key="5">
    <source>
        <dbReference type="ARBA" id="ARBA00009549"/>
    </source>
</evidence>
<evidence type="ECO:0000256" key="1">
    <source>
        <dbReference type="ARBA" id="ARBA00004186"/>
    </source>
</evidence>
<evidence type="ECO:0000256" key="3">
    <source>
        <dbReference type="ARBA" id="ARBA00004601"/>
    </source>
</evidence>
<dbReference type="FunFam" id="1.25.10.10:FF:000031">
    <property type="entry name" value="CLIP-associating protein 1 isoform 2"/>
    <property type="match status" value="1"/>
</dbReference>
<evidence type="ECO:0000256" key="16">
    <source>
        <dbReference type="ARBA" id="ARBA00023328"/>
    </source>
</evidence>
<dbReference type="InterPro" id="IPR024395">
    <property type="entry name" value="CLASP_N_dom"/>
</dbReference>
<evidence type="ECO:0000256" key="4">
    <source>
        <dbReference type="ARBA" id="ARBA00004629"/>
    </source>
</evidence>
<feature type="domain" description="TOG" evidence="22">
    <location>
        <begin position="1"/>
        <end position="232"/>
    </location>
</feature>
<evidence type="ECO:0000256" key="21">
    <source>
        <dbReference type="SAM" id="MobiDB-lite"/>
    </source>
</evidence>
<evidence type="ECO:0000256" key="15">
    <source>
        <dbReference type="ARBA" id="ARBA00023306"/>
    </source>
</evidence>
<dbReference type="PANTHER" id="PTHR21567">
    <property type="entry name" value="CLASP"/>
    <property type="match status" value="1"/>
</dbReference>
<comment type="function">
    <text evidence="17">Microtubule plus-end tracking protein that promotes the stabilization of dynamic microtubules. Involved in the nucleation of noncentrosomal microtubules originating from the trans-Golgi network (TGN). Required for the polarization of the cytoplasmic microtubule arrays in migrating cells towards the leading edge of the cell. May act at the cell cortex to enhance the frequency of rescue of depolymerizing microtubules by attaching their plus-ends to cortical platforms composed of ERC1 and PHLDB2. This cortical microtubule stabilizing activity is regulated at least in part by phosphatidylinositol 3-kinase signaling. Also performs a similar stabilizing function at the kinetochore which is essential for the bipolar alignment of chromosomes on the mitotic spindle.</text>
</comment>
<keyword evidence="7" id="KW-0963">Cytoplasm</keyword>
<protein>
    <recommendedName>
        <fullName evidence="18">CLIP-associating protein 1</fullName>
    </recommendedName>
    <alternativeName>
        <fullName evidence="19">Cytoplasmic linker-associated protein 1</fullName>
    </alternativeName>
</protein>
<keyword evidence="12" id="KW-0995">Kinetochore</keyword>
<keyword evidence="6" id="KW-0158">Chromosome</keyword>
<evidence type="ECO:0000313" key="24">
    <source>
        <dbReference type="Proteomes" id="UP000593571"/>
    </source>
</evidence>
<keyword evidence="13" id="KW-0333">Golgi apparatus</keyword>
<keyword evidence="15" id="KW-0131">Cell cycle</keyword>
<keyword evidence="14" id="KW-0206">Cytoskeleton</keyword>
<dbReference type="FunFam" id="1.25.10.10:FF:000006">
    <property type="entry name" value="CLIP-associating protein 1 isoform 2"/>
    <property type="match status" value="1"/>
</dbReference>
<feature type="compositionally biased region" description="Polar residues" evidence="21">
    <location>
        <begin position="1054"/>
        <end position="1069"/>
    </location>
</feature>
<keyword evidence="10" id="KW-0677">Repeat</keyword>
<evidence type="ECO:0000256" key="20">
    <source>
        <dbReference type="PROSITE-ProRule" id="PRU00103"/>
    </source>
</evidence>
<dbReference type="InterPro" id="IPR016024">
    <property type="entry name" value="ARM-type_fold"/>
</dbReference>
<dbReference type="GO" id="GO:0008017">
    <property type="term" value="F:microtubule binding"/>
    <property type="evidence" value="ECO:0007669"/>
    <property type="project" value="UniProtKB-ARBA"/>
</dbReference>
<feature type="domain" description="TOG" evidence="22">
    <location>
        <begin position="1223"/>
        <end position="1461"/>
    </location>
</feature>
<comment type="caution">
    <text evidence="23">The sequence shown here is derived from an EMBL/GenBank/DDBJ whole genome shotgun (WGS) entry which is preliminary data.</text>
</comment>
<dbReference type="GO" id="GO:0045180">
    <property type="term" value="C:basal cortex"/>
    <property type="evidence" value="ECO:0007669"/>
    <property type="project" value="TreeGrafter"/>
</dbReference>
<accession>A0A7J8JBJ9</accession>
<dbReference type="InterPro" id="IPR048491">
    <property type="entry name" value="XMAP215_CLASP_TOG"/>
</dbReference>
<dbReference type="GO" id="GO:0005881">
    <property type="term" value="C:cytoplasmic microtubule"/>
    <property type="evidence" value="ECO:0007669"/>
    <property type="project" value="TreeGrafter"/>
</dbReference>
<dbReference type="InterPro" id="IPR034085">
    <property type="entry name" value="TOG"/>
</dbReference>
<dbReference type="GO" id="GO:0005794">
    <property type="term" value="C:Golgi apparatus"/>
    <property type="evidence" value="ECO:0007669"/>
    <property type="project" value="UniProtKB-SubCell"/>
</dbReference>
<dbReference type="GO" id="GO:0007026">
    <property type="term" value="P:negative regulation of microtubule depolymerization"/>
    <property type="evidence" value="ECO:0007669"/>
    <property type="project" value="UniProtKB-ARBA"/>
</dbReference>
<dbReference type="GO" id="GO:0040001">
    <property type="term" value="P:establishment of mitotic spindle localization"/>
    <property type="evidence" value="ECO:0007669"/>
    <property type="project" value="TreeGrafter"/>
</dbReference>
<feature type="compositionally biased region" description="Polar residues" evidence="21">
    <location>
        <begin position="645"/>
        <end position="658"/>
    </location>
</feature>
<keyword evidence="24" id="KW-1185">Reference proteome</keyword>
<evidence type="ECO:0000256" key="6">
    <source>
        <dbReference type="ARBA" id="ARBA00022454"/>
    </source>
</evidence>
<dbReference type="SUPFAM" id="SSF48371">
    <property type="entry name" value="ARM repeat"/>
    <property type="match status" value="2"/>
</dbReference>
<evidence type="ECO:0000256" key="10">
    <source>
        <dbReference type="ARBA" id="ARBA00022737"/>
    </source>
</evidence>
<proteinExistence type="inferred from homology"/>
<feature type="domain" description="TOG" evidence="22">
    <location>
        <begin position="319"/>
        <end position="551"/>
    </location>
</feature>
<evidence type="ECO:0000256" key="9">
    <source>
        <dbReference type="ARBA" id="ARBA00022701"/>
    </source>
</evidence>
<dbReference type="Pfam" id="PF12348">
    <property type="entry name" value="CLASP_N"/>
    <property type="match status" value="1"/>
</dbReference>
<dbReference type="InterPro" id="IPR011989">
    <property type="entry name" value="ARM-like"/>
</dbReference>
<evidence type="ECO:0000256" key="12">
    <source>
        <dbReference type="ARBA" id="ARBA00022838"/>
    </source>
</evidence>
<feature type="region of interest" description="Disordered" evidence="21">
    <location>
        <begin position="1052"/>
        <end position="1096"/>
    </location>
</feature>
<feature type="repeat" description="HEAT" evidence="20">
    <location>
        <begin position="168"/>
        <end position="206"/>
    </location>
</feature>
<dbReference type="FunFam" id="1.25.10.10:FF:000005">
    <property type="entry name" value="CLIP-associating protein 1 isoform 2"/>
    <property type="match status" value="1"/>
</dbReference>
<sequence>MEPRMESCLAQVLQKDVGKRLQVGQELIDYFSDKQKSADLEHDQTMLDKLVDGLATSWVNSSNYKVVLLGMDILSALVTRLQDRFKAQIGTVLPSLIDRLGDAKDSVREQDQTLLLKIMEQAANPQYVWDRMLGGFKHKNFRTREGTCVCLVATLNASGAHTLTLSKIVPHICNLLGDPNSQVRDAAINSLVEIYRHVGERVRADLSKKGLPQSRLNVIFTKFDEVQKSGNMIQSANDKNFDDEDSVDGNRPSSASSTSSKAPTSSRRNVGMGTTRRLVSSTLGSKSSAAKEGAGAVDEEDFIKAFDDVPVVQIYSSRDLEESINKIREILSDDKHDWEQRVNALKKIRSLLLAGAAEYDNFFQHLRLLDGAFKLSAKDLRSQVVREACITLGHLSSVLGNKFDHGAEAIMPTIFNLIPNSAKIMATSGVVAVRLIIRHTHIPRLIPVITSNCTSKSVAVRRRCFEFLDLLLQEWQTHSLERHISVLAETIKKGIHDADSEARIEARKCYWGFHSHFSREAEHLYHTLESSYQKALQSHLKNSDSIVSLPQSDRSSSSSQESLNRPLSAKRSSTGSTTSRGSTVSTKSASTTGSLQRSRSDIDVNAAASAKSKVSAASGTAPFSSAAALPPGSYASLGRIRTRRQNSGSATNVASLPSDSRGRSRAKVVSQSQRSRSANPAGAGSRSSSPGKLLGSGYSGLAGGSSRGPPVTSSSEKRSKIPRSQGCSRETSPNRIGLDRFGLGQAGRIPGSVNTMRVLSTSTDLEAAVADALLLGDSRSKKKPVRRRYEPYGMYSDDDANSDASSVCSERSYGSRNGGIPHYLRQTEDVAEVLNHCASSNWSERKEGLLGLQNLLKSQRTLSRVELKRLCEIFTRMFADPHSKVFSMFLETLVDFIIIHKDDLQDWLFVLLTQLLKKMGADLLGSVQAKVQKALDVTRDSFPFDQQFNILMRFIVDQTQTPNLKVKVAILKYIESLARQMDPTDFVNSSETRLAVSRIITWTTEPKSSDVRKAAQIVLISLFELNTPEFTMLLGALPKTFQDGATKLLHNHLKNSSNTSVGSPSNTIGRTPSRHTSSRTSPLTSPTNCSHGGLSPSMLDYDTENLNSEEIYSSLRGVTEAIEKFSFRSQEDLNEPIKRDGKKDCDIVSRDGGVATPATEGRGGSDVVEGGRTALDNKTSLLNTQPPRAFPGPRARDYNLYPYSDAINTYDKTALKEAVFDDDMEQLRDVPIDHSDLVADLLKELSNHNERVEERKGALLELLKITREDSLGVWEEHFKTILLLLLETLGDKDHSIRALALRVLREILRNQPARFKNYAELTIMKTLEAHKDSHKEVVRAAEEAASTLASSIHPEQCIKVLCPIIQTADYPINLAAIKMQTKVVERIARESLLQLLADIIPGLLQGYDNTESSVRKASVFCLVAIYSVIGEELKPHLAQLTGSKMKLLNLYIKRAQTTNSNSSSSSDVSTHS</sequence>
<evidence type="ECO:0000256" key="2">
    <source>
        <dbReference type="ARBA" id="ARBA00004300"/>
    </source>
</evidence>
<evidence type="ECO:0000256" key="18">
    <source>
        <dbReference type="ARBA" id="ARBA00071710"/>
    </source>
</evidence>
<dbReference type="GO" id="GO:0005813">
    <property type="term" value="C:centrosome"/>
    <property type="evidence" value="ECO:0007669"/>
    <property type="project" value="UniProtKB-SubCell"/>
</dbReference>
<dbReference type="GO" id="GO:0030010">
    <property type="term" value="P:establishment of cell polarity"/>
    <property type="evidence" value="ECO:0007669"/>
    <property type="project" value="UniProtKB-ARBA"/>
</dbReference>
<dbReference type="FunFam" id="1.25.10.10:FF:000001">
    <property type="entry name" value="CLIP-associating protein 1 isoform 2"/>
    <property type="match status" value="1"/>
</dbReference>
<feature type="region of interest" description="Disordered" evidence="21">
    <location>
        <begin position="235"/>
        <end position="275"/>
    </location>
</feature>
<name>A0A7J8JBJ9_ROUAE</name>
<evidence type="ECO:0000256" key="19">
    <source>
        <dbReference type="ARBA" id="ARBA00083433"/>
    </source>
</evidence>
<dbReference type="InterPro" id="IPR021133">
    <property type="entry name" value="HEAT_type_2"/>
</dbReference>
<feature type="domain" description="TOG" evidence="22">
    <location>
        <begin position="822"/>
        <end position="1059"/>
    </location>
</feature>
<feature type="region of interest" description="Disordered" evidence="21">
    <location>
        <begin position="642"/>
        <end position="750"/>
    </location>
</feature>
<dbReference type="SMART" id="SM01349">
    <property type="entry name" value="TOG"/>
    <property type="match status" value="4"/>
</dbReference>
<dbReference type="PANTHER" id="PTHR21567:SF28">
    <property type="entry name" value="CLIP-ASSOCIATING PROTEIN 1"/>
    <property type="match status" value="1"/>
</dbReference>